<organism evidence="1 2">
    <name type="scientific">Caenorhabditis nigoni</name>
    <dbReference type="NCBI Taxonomy" id="1611254"/>
    <lineage>
        <taxon>Eukaryota</taxon>
        <taxon>Metazoa</taxon>
        <taxon>Ecdysozoa</taxon>
        <taxon>Nematoda</taxon>
        <taxon>Chromadorea</taxon>
        <taxon>Rhabditida</taxon>
        <taxon>Rhabditina</taxon>
        <taxon>Rhabditomorpha</taxon>
        <taxon>Rhabditoidea</taxon>
        <taxon>Rhabditidae</taxon>
        <taxon>Peloderinae</taxon>
        <taxon>Caenorhabditis</taxon>
    </lineage>
</organism>
<keyword evidence="2" id="KW-1185">Reference proteome</keyword>
<dbReference type="EMBL" id="PDUG01000001">
    <property type="protein sequence ID" value="PIC53962.1"/>
    <property type="molecule type" value="Genomic_DNA"/>
</dbReference>
<proteinExistence type="predicted"/>
<comment type="caution">
    <text evidence="1">The sequence shown here is derived from an EMBL/GenBank/DDBJ whole genome shotgun (WGS) entry which is preliminary data.</text>
</comment>
<evidence type="ECO:0000313" key="2">
    <source>
        <dbReference type="Proteomes" id="UP000230233"/>
    </source>
</evidence>
<gene>
    <name evidence="1" type="primary">Cnig_chr_I.g3424</name>
    <name evidence="1" type="ORF">B9Z55_003424</name>
</gene>
<reference evidence="2" key="1">
    <citation type="submission" date="2017-10" db="EMBL/GenBank/DDBJ databases">
        <title>Rapid genome shrinkage in a self-fertile nematode reveals novel sperm competition proteins.</title>
        <authorList>
            <person name="Yin D."/>
            <person name="Schwarz E.M."/>
            <person name="Thomas C.G."/>
            <person name="Felde R.L."/>
            <person name="Korf I.F."/>
            <person name="Cutter A.D."/>
            <person name="Schartner C.M."/>
            <person name="Ralston E.J."/>
            <person name="Meyer B.J."/>
            <person name="Haag E.S."/>
        </authorList>
    </citation>
    <scope>NUCLEOTIDE SEQUENCE [LARGE SCALE GENOMIC DNA]</scope>
    <source>
        <strain evidence="2">JU1422</strain>
    </source>
</reference>
<sequence length="78" mass="8294">MKKSLEKSIFAQGVGKSALTIQLIQNISLAFSDGSQVLQSSDTAGNLKKKICKSSDCLRSWGVCVFCPLSCVPGKVTI</sequence>
<evidence type="ECO:0000313" key="1">
    <source>
        <dbReference type="EMBL" id="PIC53962.1"/>
    </source>
</evidence>
<dbReference type="Proteomes" id="UP000230233">
    <property type="component" value="Chromosome I"/>
</dbReference>
<accession>A0A2G5VQD5</accession>
<name>A0A2G5VQD5_9PELO</name>
<dbReference type="AlphaFoldDB" id="A0A2G5VQD5"/>
<protein>
    <submittedName>
        <fullName evidence="1">Uncharacterized protein</fullName>
    </submittedName>
</protein>